<organism evidence="1 2">
    <name type="scientific">Streptococcus parasuis</name>
    <dbReference type="NCBI Taxonomy" id="1501662"/>
    <lineage>
        <taxon>Bacteria</taxon>
        <taxon>Bacillati</taxon>
        <taxon>Bacillota</taxon>
        <taxon>Bacilli</taxon>
        <taxon>Lactobacillales</taxon>
        <taxon>Streptococcaceae</taxon>
        <taxon>Streptococcus</taxon>
    </lineage>
</organism>
<evidence type="ECO:0008006" key="3">
    <source>
        <dbReference type="Google" id="ProtNLM"/>
    </source>
</evidence>
<evidence type="ECO:0000313" key="2">
    <source>
        <dbReference type="Proteomes" id="UP001549134"/>
    </source>
</evidence>
<sequence length="179" mass="20670">MAYTVNFKEVETTGLEASPVADVLAGLRANEARYFWNKYKQEYVVYTLDEKPEILPFIEKVLAERDMVFPYTPLNVAQLEVDGILWSFVFYDNGLAVNVLYTLEEGGKRAVGFKLSDGIEIPKEFEGKFKFARQRSKLAGEIRGTFLLSRVIIYRVVNLGKPRFFLTYLTLRYIIDIQN</sequence>
<reference evidence="1 2" key="1">
    <citation type="submission" date="2024-06" db="EMBL/GenBank/DDBJ databases">
        <title>Genomic Encyclopedia of Type Strains, Phase IV (KMG-IV): sequencing the most valuable type-strain genomes for metagenomic binning, comparative biology and taxonomic classification.</title>
        <authorList>
            <person name="Goeker M."/>
        </authorList>
    </citation>
    <scope>NUCLEOTIDE SEQUENCE [LARGE SCALE GENOMIC DNA]</scope>
    <source>
        <strain evidence="1 2">DSM 29126</strain>
    </source>
</reference>
<proteinExistence type="predicted"/>
<name>A0ABV2ET29_9STRE</name>
<dbReference type="EMBL" id="JBEPLX010000016">
    <property type="protein sequence ID" value="MET3534335.1"/>
    <property type="molecule type" value="Genomic_DNA"/>
</dbReference>
<comment type="caution">
    <text evidence="1">The sequence shown here is derived from an EMBL/GenBank/DDBJ whole genome shotgun (WGS) entry which is preliminary data.</text>
</comment>
<dbReference type="Proteomes" id="UP001549134">
    <property type="component" value="Unassembled WGS sequence"/>
</dbReference>
<evidence type="ECO:0000313" key="1">
    <source>
        <dbReference type="EMBL" id="MET3534335.1"/>
    </source>
</evidence>
<keyword evidence="2" id="KW-1185">Reference proteome</keyword>
<accession>A0ABV2ET29</accession>
<gene>
    <name evidence="1" type="ORF">ABID50_001495</name>
</gene>
<protein>
    <recommendedName>
        <fullName evidence="3">Phage tail protein</fullName>
    </recommendedName>
</protein>